<sequence length="74" mass="7899">MNRGTGGEHEQTPAEGEPTTQNPTAGTDDDTSYDEGTGDQIRPDAEEGSTTEQGRDRATHHLPADIPPGEIPER</sequence>
<feature type="region of interest" description="Disordered" evidence="1">
    <location>
        <begin position="1"/>
        <end position="74"/>
    </location>
</feature>
<comment type="caution">
    <text evidence="2">The sequence shown here is derived from an EMBL/GenBank/DDBJ whole genome shotgun (WGS) entry which is preliminary data.</text>
</comment>
<organism evidence="2 3">
    <name type="scientific">Saccharopolyspora mangrovi</name>
    <dbReference type="NCBI Taxonomy" id="3082379"/>
    <lineage>
        <taxon>Bacteria</taxon>
        <taxon>Bacillati</taxon>
        <taxon>Actinomycetota</taxon>
        <taxon>Actinomycetes</taxon>
        <taxon>Pseudonocardiales</taxon>
        <taxon>Pseudonocardiaceae</taxon>
        <taxon>Saccharopolyspora</taxon>
    </lineage>
</organism>
<feature type="compositionally biased region" description="Pro residues" evidence="1">
    <location>
        <begin position="65"/>
        <end position="74"/>
    </location>
</feature>
<name>A0ABU6AE07_9PSEU</name>
<protein>
    <submittedName>
        <fullName evidence="2">Uncharacterized protein</fullName>
    </submittedName>
</protein>
<evidence type="ECO:0000256" key="1">
    <source>
        <dbReference type="SAM" id="MobiDB-lite"/>
    </source>
</evidence>
<feature type="compositionally biased region" description="Basic and acidic residues" evidence="1">
    <location>
        <begin position="1"/>
        <end position="12"/>
    </location>
</feature>
<reference evidence="2 3" key="1">
    <citation type="submission" date="2023-10" db="EMBL/GenBank/DDBJ databases">
        <title>Saccharopolyspora sp. nov., isolated from mangrove soil.</title>
        <authorList>
            <person name="Lu Y."/>
            <person name="Liu W."/>
        </authorList>
    </citation>
    <scope>NUCLEOTIDE SEQUENCE [LARGE SCALE GENOMIC DNA]</scope>
    <source>
        <strain evidence="2 3">S2-29</strain>
    </source>
</reference>
<dbReference type="EMBL" id="JAWLNX010000014">
    <property type="protein sequence ID" value="MEB3369789.1"/>
    <property type="molecule type" value="Genomic_DNA"/>
</dbReference>
<keyword evidence="3" id="KW-1185">Reference proteome</keyword>
<feature type="compositionally biased region" description="Acidic residues" evidence="1">
    <location>
        <begin position="27"/>
        <end position="37"/>
    </location>
</feature>
<feature type="compositionally biased region" description="Basic and acidic residues" evidence="1">
    <location>
        <begin position="53"/>
        <end position="63"/>
    </location>
</feature>
<evidence type="ECO:0000313" key="3">
    <source>
        <dbReference type="Proteomes" id="UP001327093"/>
    </source>
</evidence>
<gene>
    <name evidence="2" type="ORF">R4I43_20470</name>
</gene>
<accession>A0ABU6AE07</accession>
<proteinExistence type="predicted"/>
<dbReference type="RefSeq" id="WP_324267273.1">
    <property type="nucleotide sequence ID" value="NZ_JAWLNX010000014.1"/>
</dbReference>
<evidence type="ECO:0000313" key="2">
    <source>
        <dbReference type="EMBL" id="MEB3369789.1"/>
    </source>
</evidence>
<dbReference type="Proteomes" id="UP001327093">
    <property type="component" value="Unassembled WGS sequence"/>
</dbReference>